<organism evidence="2 3">
    <name type="scientific">Kriegella aquimaris</name>
    <dbReference type="NCBI Taxonomy" id="192904"/>
    <lineage>
        <taxon>Bacteria</taxon>
        <taxon>Pseudomonadati</taxon>
        <taxon>Bacteroidota</taxon>
        <taxon>Flavobacteriia</taxon>
        <taxon>Flavobacteriales</taxon>
        <taxon>Flavobacteriaceae</taxon>
        <taxon>Kriegella</taxon>
    </lineage>
</organism>
<protein>
    <recommendedName>
        <fullName evidence="4">Curli production assembly/transport component CsgG</fullName>
    </recommendedName>
</protein>
<dbReference type="STRING" id="192904.SAMN04488514_10265"/>
<dbReference type="EMBL" id="FNGV01000002">
    <property type="protein sequence ID" value="SDL61264.1"/>
    <property type="molecule type" value="Genomic_DNA"/>
</dbReference>
<dbReference type="AlphaFoldDB" id="A0A1G9LH85"/>
<feature type="chain" id="PRO_5011569387" description="Curli production assembly/transport component CsgG" evidence="1">
    <location>
        <begin position="31"/>
        <end position="343"/>
    </location>
</feature>
<keyword evidence="1" id="KW-0732">Signal</keyword>
<proteinExistence type="predicted"/>
<gene>
    <name evidence="2" type="ORF">SAMN04488514_10265</name>
</gene>
<reference evidence="2 3" key="1">
    <citation type="submission" date="2016-10" db="EMBL/GenBank/DDBJ databases">
        <authorList>
            <person name="de Groot N.N."/>
        </authorList>
    </citation>
    <scope>NUCLEOTIDE SEQUENCE [LARGE SCALE GENOMIC DNA]</scope>
    <source>
        <strain evidence="2 3">DSM 19886</strain>
    </source>
</reference>
<dbReference type="Proteomes" id="UP000199440">
    <property type="component" value="Unassembled WGS sequence"/>
</dbReference>
<keyword evidence="3" id="KW-1185">Reference proteome</keyword>
<evidence type="ECO:0008006" key="4">
    <source>
        <dbReference type="Google" id="ProtNLM"/>
    </source>
</evidence>
<name>A0A1G9LH85_9FLAO</name>
<evidence type="ECO:0000313" key="3">
    <source>
        <dbReference type="Proteomes" id="UP000199440"/>
    </source>
</evidence>
<evidence type="ECO:0000256" key="1">
    <source>
        <dbReference type="SAM" id="SignalP"/>
    </source>
</evidence>
<evidence type="ECO:0000313" key="2">
    <source>
        <dbReference type="EMBL" id="SDL61264.1"/>
    </source>
</evidence>
<accession>A0A1G9LH85</accession>
<sequence length="343" mass="39639">MNPQYNNFMKIVTSIILICVFCLTSKTAIAMNQPDNNDSIVYVWDFSVKDTSLKDIGSMLTDDFETELINSGLYTVLERRHYNRVLSHRNLENRIANIQNLSTASKDSLKANKAGVVIFGEVKDDINSGVYEVTVTFQRLDEIILRKGSILIGRGLIADNQTRKNFMKDLVDHVHEKERGALKKKQYELISEVLKTYMVRARDVQTRFEDSARFAFDDQNYLEELGITIYAYNDIFDTLTANRAKYHLDFIRHWEEPRGRELEAILGGILDNIHITYILRLRQVRLAIAEYGKSNASKKEKKEMRKDILKKIQEITDDLGRQIDIMHGKINPFLSHLQVEISG</sequence>
<feature type="signal peptide" evidence="1">
    <location>
        <begin position="1"/>
        <end position="30"/>
    </location>
</feature>